<evidence type="ECO:0000313" key="5">
    <source>
        <dbReference type="Proteomes" id="UP001589692"/>
    </source>
</evidence>
<evidence type="ECO:0000259" key="3">
    <source>
        <dbReference type="Pfam" id="PF13579"/>
    </source>
</evidence>
<accession>A0ABV6AI26</accession>
<dbReference type="InterPro" id="IPR028098">
    <property type="entry name" value="Glyco_trans_4-like_N"/>
</dbReference>
<dbReference type="InterPro" id="IPR050194">
    <property type="entry name" value="Glycosyltransferase_grp1"/>
</dbReference>
<dbReference type="Pfam" id="PF13579">
    <property type="entry name" value="Glyco_trans_4_4"/>
    <property type="match status" value="1"/>
</dbReference>
<sequence>MTTQLAVEATERESAPEDRTAASVRTRVVVYGMNYAPELAGVGRYTGEIAEHLAQTGVDVSVVTTPPHYPGWKVSGSFRNRYSSGVENGVKVLRTPLLLRQKMGGIWRLIAPLSFALTSAPVIFWEIVRRRPHAVVCVEPTLFASPVALVAAKIVGARTVLHVQDLEVDAAFAVGHLGKSKLLSGLAFGFERTVLKGFNSIITISERMCEKLEEKGLSRSKLQVLRNWVDIDHIYPLEQVSPYRDELGYGPEDFIVLYSGNIGAKQGLNILLDAAEALEKVHSHVKFVVAGDGPVKAGLEKRYGQLANVRFLPFQPYARLNEFLNMADLHALPQEKGAADLVLPSKLGGMLASGKQILVTADEGTELAEFLAGSALLVPPGDPALLAQGVARVASGEIADRRDQRLGLSRRLSKAIGIAEFAAVVASPGLSSRTRRRRVSG</sequence>
<feature type="region of interest" description="Disordered" evidence="1">
    <location>
        <begin position="1"/>
        <end position="20"/>
    </location>
</feature>
<dbReference type="CDD" id="cd03794">
    <property type="entry name" value="GT4_WbuB-like"/>
    <property type="match status" value="1"/>
</dbReference>
<evidence type="ECO:0000259" key="2">
    <source>
        <dbReference type="Pfam" id="PF00534"/>
    </source>
</evidence>
<gene>
    <name evidence="4" type="ORF">ACFFP0_15530</name>
</gene>
<protein>
    <submittedName>
        <fullName evidence="4">WcaI family glycosyltransferase</fullName>
    </submittedName>
</protein>
<dbReference type="Pfam" id="PF00534">
    <property type="entry name" value="Glycos_transf_1"/>
    <property type="match status" value="1"/>
</dbReference>
<feature type="domain" description="Glycosyl transferase family 1" evidence="2">
    <location>
        <begin position="245"/>
        <end position="399"/>
    </location>
</feature>
<reference evidence="4 5" key="1">
    <citation type="submission" date="2024-09" db="EMBL/GenBank/DDBJ databases">
        <authorList>
            <person name="Sun Q."/>
            <person name="Mori K."/>
        </authorList>
    </citation>
    <scope>NUCLEOTIDE SEQUENCE [LARGE SCALE GENOMIC DNA]</scope>
    <source>
        <strain evidence="4 5">TBRC 4938</strain>
    </source>
</reference>
<keyword evidence="5" id="KW-1185">Reference proteome</keyword>
<name>A0ABV6AI26_9HYPH</name>
<dbReference type="EMBL" id="JBHMAA010000016">
    <property type="protein sequence ID" value="MFB9950269.1"/>
    <property type="molecule type" value="Genomic_DNA"/>
</dbReference>
<organism evidence="4 5">
    <name type="scientific">Rhizobium puerariae</name>
    <dbReference type="NCBI Taxonomy" id="1585791"/>
    <lineage>
        <taxon>Bacteria</taxon>
        <taxon>Pseudomonadati</taxon>
        <taxon>Pseudomonadota</taxon>
        <taxon>Alphaproteobacteria</taxon>
        <taxon>Hyphomicrobiales</taxon>
        <taxon>Rhizobiaceae</taxon>
        <taxon>Rhizobium/Agrobacterium group</taxon>
        <taxon>Rhizobium</taxon>
    </lineage>
</organism>
<dbReference type="PANTHER" id="PTHR45947">
    <property type="entry name" value="SULFOQUINOVOSYL TRANSFERASE SQD2"/>
    <property type="match status" value="1"/>
</dbReference>
<dbReference type="Proteomes" id="UP001589692">
    <property type="component" value="Unassembled WGS sequence"/>
</dbReference>
<dbReference type="NCBIfam" id="NF007640">
    <property type="entry name" value="PRK10307.1"/>
    <property type="match status" value="1"/>
</dbReference>
<dbReference type="RefSeq" id="WP_377262375.1">
    <property type="nucleotide sequence ID" value="NZ_JBHMAA010000016.1"/>
</dbReference>
<feature type="compositionally biased region" description="Basic and acidic residues" evidence="1">
    <location>
        <begin position="9"/>
        <end position="20"/>
    </location>
</feature>
<evidence type="ECO:0000256" key="1">
    <source>
        <dbReference type="SAM" id="MobiDB-lite"/>
    </source>
</evidence>
<comment type="caution">
    <text evidence="4">The sequence shown here is derived from an EMBL/GenBank/DDBJ whole genome shotgun (WGS) entry which is preliminary data.</text>
</comment>
<dbReference type="SUPFAM" id="SSF53756">
    <property type="entry name" value="UDP-Glycosyltransferase/glycogen phosphorylase"/>
    <property type="match status" value="1"/>
</dbReference>
<dbReference type="PANTHER" id="PTHR45947:SF3">
    <property type="entry name" value="SULFOQUINOVOSYL TRANSFERASE SQD2"/>
    <property type="match status" value="1"/>
</dbReference>
<proteinExistence type="predicted"/>
<dbReference type="InterPro" id="IPR001296">
    <property type="entry name" value="Glyco_trans_1"/>
</dbReference>
<evidence type="ECO:0000313" key="4">
    <source>
        <dbReference type="EMBL" id="MFB9950269.1"/>
    </source>
</evidence>
<dbReference type="Gene3D" id="3.40.50.2000">
    <property type="entry name" value="Glycogen Phosphorylase B"/>
    <property type="match status" value="2"/>
</dbReference>
<feature type="domain" description="Glycosyltransferase subfamily 4-like N-terminal" evidence="3">
    <location>
        <begin position="41"/>
        <end position="228"/>
    </location>
</feature>